<dbReference type="Proteomes" id="UP000580250">
    <property type="component" value="Unassembled WGS sequence"/>
</dbReference>
<dbReference type="AlphaFoldDB" id="A0A6V7V8J4"/>
<evidence type="ECO:0000313" key="2">
    <source>
        <dbReference type="Proteomes" id="UP000580250"/>
    </source>
</evidence>
<protein>
    <submittedName>
        <fullName evidence="1">Uncharacterized protein</fullName>
    </submittedName>
</protein>
<dbReference type="EMBL" id="CAJEWN010000180">
    <property type="protein sequence ID" value="CAD2171227.1"/>
    <property type="molecule type" value="Genomic_DNA"/>
</dbReference>
<accession>A0A6V7V8J4</accession>
<comment type="caution">
    <text evidence="1">The sequence shown here is derived from an EMBL/GenBank/DDBJ whole genome shotgun (WGS) entry which is preliminary data.</text>
</comment>
<proteinExistence type="predicted"/>
<evidence type="ECO:0000313" key="1">
    <source>
        <dbReference type="EMBL" id="CAD2171227.1"/>
    </source>
</evidence>
<gene>
    <name evidence="1" type="ORF">MENT_LOCUS22682</name>
</gene>
<sequence>MEKAPKTIKEFVSKMVEKVARVNEKQVENLIEKAKNTIDNVDKFQSSLNNKPTKNQKISTAEDLLNAVSNKRKEKKNYDDDLWVNENDKKMKEKAKGLIEKFMRKLANLIDSNVSNSILEILKKHGKGNEGEMTQAEIEQIFKLFEDMGFDEKQKNALGSIKTIFDGYLDKE</sequence>
<reference evidence="1 2" key="1">
    <citation type="submission" date="2020-08" db="EMBL/GenBank/DDBJ databases">
        <authorList>
            <person name="Koutsovoulos G."/>
            <person name="Danchin GJ E."/>
        </authorList>
    </citation>
    <scope>NUCLEOTIDE SEQUENCE [LARGE SCALE GENOMIC DNA]</scope>
</reference>
<name>A0A6V7V8J4_MELEN</name>
<organism evidence="1 2">
    <name type="scientific">Meloidogyne enterolobii</name>
    <name type="common">Root-knot nematode worm</name>
    <name type="synonym">Meloidogyne mayaguensis</name>
    <dbReference type="NCBI Taxonomy" id="390850"/>
    <lineage>
        <taxon>Eukaryota</taxon>
        <taxon>Metazoa</taxon>
        <taxon>Ecdysozoa</taxon>
        <taxon>Nematoda</taxon>
        <taxon>Chromadorea</taxon>
        <taxon>Rhabditida</taxon>
        <taxon>Tylenchina</taxon>
        <taxon>Tylenchomorpha</taxon>
        <taxon>Tylenchoidea</taxon>
        <taxon>Meloidogynidae</taxon>
        <taxon>Meloidogyninae</taxon>
        <taxon>Meloidogyne</taxon>
    </lineage>
</organism>